<dbReference type="NCBIfam" id="NF035939">
    <property type="entry name" value="TIM_EboE"/>
    <property type="match status" value="1"/>
</dbReference>
<evidence type="ECO:0000313" key="2">
    <source>
        <dbReference type="Proteomes" id="UP001214250"/>
    </source>
</evidence>
<evidence type="ECO:0000313" key="1">
    <source>
        <dbReference type="EMBL" id="WDE97472.1"/>
    </source>
</evidence>
<dbReference type="RefSeq" id="WP_274151881.1">
    <property type="nucleotide sequence ID" value="NZ_CP117812.1"/>
</dbReference>
<organism evidence="1 2">
    <name type="scientific">Lentisphaera profundi</name>
    <dbReference type="NCBI Taxonomy" id="1658616"/>
    <lineage>
        <taxon>Bacteria</taxon>
        <taxon>Pseudomonadati</taxon>
        <taxon>Lentisphaerota</taxon>
        <taxon>Lentisphaeria</taxon>
        <taxon>Lentisphaerales</taxon>
        <taxon>Lentisphaeraceae</taxon>
        <taxon>Lentisphaera</taxon>
    </lineage>
</organism>
<gene>
    <name evidence="1" type="primary">eboE</name>
    <name evidence="1" type="ORF">PQO03_16720</name>
</gene>
<dbReference type="Proteomes" id="UP001214250">
    <property type="component" value="Chromosome 2"/>
</dbReference>
<dbReference type="SUPFAM" id="SSF51658">
    <property type="entry name" value="Xylose isomerase-like"/>
    <property type="match status" value="1"/>
</dbReference>
<dbReference type="PROSITE" id="PS00730">
    <property type="entry name" value="AP_NUCLEASE_F2_2"/>
    <property type="match status" value="1"/>
</dbReference>
<dbReference type="EMBL" id="CP117812">
    <property type="protein sequence ID" value="WDE97472.1"/>
    <property type="molecule type" value="Genomic_DNA"/>
</dbReference>
<keyword evidence="2" id="KW-1185">Reference proteome</keyword>
<reference evidence="1 2" key="1">
    <citation type="submission" date="2023-02" db="EMBL/GenBank/DDBJ databases">
        <title>Genome sequence of Lentisphaera profundi SAORIC-696.</title>
        <authorList>
            <person name="Kim e."/>
            <person name="Cho J.-C."/>
            <person name="Choi A."/>
            <person name="Kang I."/>
        </authorList>
    </citation>
    <scope>NUCLEOTIDE SEQUENCE [LARGE SCALE GENOMIC DNA]</scope>
    <source>
        <strain evidence="1 2">SAORIC-696</strain>
    </source>
</reference>
<dbReference type="InterPro" id="IPR036237">
    <property type="entry name" value="Xyl_isomerase-like_sf"/>
</dbReference>
<protein>
    <submittedName>
        <fullName evidence="1">Metabolite traffic protein EboE</fullName>
    </submittedName>
</protein>
<proteinExistence type="predicted"/>
<dbReference type="Gene3D" id="3.20.20.150">
    <property type="entry name" value="Divalent-metal-dependent TIM barrel enzymes"/>
    <property type="match status" value="1"/>
</dbReference>
<sequence length="366" mass="41929">MQVKPGRHLSFCLNVFALDTLEKILIVLANECRDIKKSFSSQQDMGLGLWLSAQVVEELQAEDKLSTLKSTLKNFGFYVFTLNIFPYGNFHQSPVKENVYYPDWGEQKRLDYTCKAADVLSELCPDNYGTMSTVPVGYGKVLPSHAIHNIAHCATYLNDLHERTGVKIDLAFEPEPDCYLETCDEAIIFFELLKQKLPNKQLSFLGICLDTCHSSLQFELPYENIKKYLSAKINIAKVQVSAAVILDCKSDLDKQVLLPFSEPVYLHQTRILKQNGEVEHYQDLPQALVDGSHGEWRCHFHIPLYFNGEGSLSSSNKDLTREFFELAQKHCKHFETETYTYFVLPEPKEKLSASISKELMWTKDKF</sequence>
<dbReference type="InterPro" id="IPR018246">
    <property type="entry name" value="AP_endonuc_F2_Zn_BS"/>
</dbReference>
<name>A0ABY7VTU7_9BACT</name>
<accession>A0ABY7VTU7</accession>